<evidence type="ECO:0000313" key="1">
    <source>
        <dbReference type="EMBL" id="CZR55185.1"/>
    </source>
</evidence>
<proteinExistence type="predicted"/>
<organism evidence="1 2">
    <name type="scientific">Phialocephala subalpina</name>
    <dbReference type="NCBI Taxonomy" id="576137"/>
    <lineage>
        <taxon>Eukaryota</taxon>
        <taxon>Fungi</taxon>
        <taxon>Dikarya</taxon>
        <taxon>Ascomycota</taxon>
        <taxon>Pezizomycotina</taxon>
        <taxon>Leotiomycetes</taxon>
        <taxon>Helotiales</taxon>
        <taxon>Mollisiaceae</taxon>
        <taxon>Phialocephala</taxon>
        <taxon>Phialocephala fortinii species complex</taxon>
    </lineage>
</organism>
<gene>
    <name evidence="1" type="ORF">PAC_05071</name>
</gene>
<keyword evidence="2" id="KW-1185">Reference proteome</keyword>
<dbReference type="Proteomes" id="UP000184330">
    <property type="component" value="Unassembled WGS sequence"/>
</dbReference>
<accession>A0A1L7WR09</accession>
<sequence length="171" mass="19206">MFVLHIRLNPHPKPLTQYCTLPTTTNHAHRSSQGPAPSNVYRSLPAARILRMLPTARRTWLRTLEENRFSGTGGAVCLMDGAVWVVVFRSSDAGSTIAFSFAFEGAVVSGCEFAFGHDDAVEVLWVVEKCQGLEFGWDIREDDEDLSSLGIRRWTYFLMVLTLEIEVEQNV</sequence>
<dbReference type="AlphaFoldDB" id="A0A1L7WR09"/>
<name>A0A1L7WR09_9HELO</name>
<reference evidence="1 2" key="1">
    <citation type="submission" date="2016-03" db="EMBL/GenBank/DDBJ databases">
        <authorList>
            <person name="Ploux O."/>
        </authorList>
    </citation>
    <scope>NUCLEOTIDE SEQUENCE [LARGE SCALE GENOMIC DNA]</scope>
    <source>
        <strain evidence="1 2">UAMH 11012</strain>
    </source>
</reference>
<evidence type="ECO:0000313" key="2">
    <source>
        <dbReference type="Proteomes" id="UP000184330"/>
    </source>
</evidence>
<dbReference type="EMBL" id="FJOG01000006">
    <property type="protein sequence ID" value="CZR55185.1"/>
    <property type="molecule type" value="Genomic_DNA"/>
</dbReference>
<protein>
    <submittedName>
        <fullName evidence="1">Uncharacterized protein</fullName>
    </submittedName>
</protein>